<evidence type="ECO:0000256" key="1">
    <source>
        <dbReference type="ARBA" id="ARBA00004370"/>
    </source>
</evidence>
<dbReference type="Pfam" id="PF07244">
    <property type="entry name" value="POTRA"/>
    <property type="match status" value="1"/>
</dbReference>
<evidence type="ECO:0000313" key="10">
    <source>
        <dbReference type="Proteomes" id="UP000030491"/>
    </source>
</evidence>
<proteinExistence type="predicted"/>
<comment type="subcellular location">
    <subcellularLocation>
        <location evidence="1">Membrane</location>
    </subcellularLocation>
</comment>
<sequence length="713" mass="78497">MQKHFLKSRKFFTSIACSPLIFISNNSELAAKYLLSDDDQLSTTFEMKDINNGLFHGVDIKQDRNFFIAENKKNTNQESVLISEIIIEGWENHPEGRKLELAAYDSMSIKPGSIVDNKILSQDLNSIYASGWFSGVKIKSQEGPLGVRLIVNVVPNPILKKVELKPINSVITNEYLDNIFNNFYGTTLNLKELQNKIEIIKKRYESEGYSLARISGPERISENGIVILKISEGIISDIKLRFPGADGESIIDGKPRKGKTKEWVIKRELKTQPGTIFNRKILEADIKRLYATSLFDDVKVSLGPDNSNPGQVIIFLDLSEQRTGSLTGGLGYSNSSGVFASIGLQETNAFGRAWSTKVNLNFGEYSTTYNFSLSDPWIKGDKYKTSFRTNIFLSRDYPQEFKSEKSGKLYAVDDKTPSSTDTFSSIVLQKTGGGFSFSRPLNGGDPFKVSKWRVLAGMNFKKVEMIDGSGNKKPYADKTPTTTRENLTDIICIGFTPNEGSCPAENTLLSFIATTSRNNLNNSVNPTSGNKLSLGTEQFVSIGENSPTFNRLRASYSYFIPTKLINLTKGCRSSSDASNEDCLQALGFQLKTGTIIGELPPYEAYCMGGTSSVRGWGSCELAVSKSFVEGTAEYRVPIWRMISGALFVDAGSDLGSQKDVPGKPGKLLRKSGSGFSLGGGVGVKTPIGPLRLDVASKDLSGDWRYTLGVGWKF</sequence>
<evidence type="ECO:0000256" key="4">
    <source>
        <dbReference type="ARBA" id="ARBA00023136"/>
    </source>
</evidence>
<protein>
    <submittedName>
        <fullName evidence="9">Outer membrane protein/protective antigen OMA87</fullName>
    </submittedName>
</protein>
<feature type="domain" description="Bacterial surface antigen (D15)" evidence="6">
    <location>
        <begin position="348"/>
        <end position="696"/>
    </location>
</feature>
<organism evidence="9 10">
    <name type="scientific">Prochlorococcus marinus str. MIT 9116</name>
    <dbReference type="NCBI Taxonomy" id="167544"/>
    <lineage>
        <taxon>Bacteria</taxon>
        <taxon>Bacillati</taxon>
        <taxon>Cyanobacteriota</taxon>
        <taxon>Cyanophyceae</taxon>
        <taxon>Synechococcales</taxon>
        <taxon>Prochlorococcaceae</taxon>
        <taxon>Prochlorococcus</taxon>
    </lineage>
</organism>
<dbReference type="InterPro" id="IPR039910">
    <property type="entry name" value="D15-like"/>
</dbReference>
<evidence type="ECO:0000259" key="7">
    <source>
        <dbReference type="Pfam" id="PF07244"/>
    </source>
</evidence>
<dbReference type="Pfam" id="PF01103">
    <property type="entry name" value="Omp85"/>
    <property type="match status" value="1"/>
</dbReference>
<dbReference type="InterPro" id="IPR013686">
    <property type="entry name" value="Polypept-transport_assoc_ShlB"/>
</dbReference>
<evidence type="ECO:0000256" key="3">
    <source>
        <dbReference type="ARBA" id="ARBA00022729"/>
    </source>
</evidence>
<name>A0A0A1ZY38_PROMR</name>
<evidence type="ECO:0000313" key="9">
    <source>
        <dbReference type="EMBL" id="KGF93189.1"/>
    </source>
</evidence>
<dbReference type="EMBL" id="JNAJ01000004">
    <property type="protein sequence ID" value="KGF93189.1"/>
    <property type="molecule type" value="Genomic_DNA"/>
</dbReference>
<dbReference type="Proteomes" id="UP000030491">
    <property type="component" value="Unassembled WGS sequence"/>
</dbReference>
<dbReference type="Gene3D" id="2.40.160.50">
    <property type="entry name" value="membrane protein fhac: a member of the omp85/tpsb transporter family"/>
    <property type="match status" value="1"/>
</dbReference>
<feature type="domain" description="POTRA" evidence="7">
    <location>
        <begin position="259"/>
        <end position="314"/>
    </location>
</feature>
<evidence type="ECO:0000259" key="6">
    <source>
        <dbReference type="Pfam" id="PF01103"/>
    </source>
</evidence>
<dbReference type="PANTHER" id="PTHR12815">
    <property type="entry name" value="SORTING AND ASSEMBLY MACHINERY SAMM50 PROTEIN FAMILY MEMBER"/>
    <property type="match status" value="1"/>
</dbReference>
<dbReference type="InterPro" id="IPR010827">
    <property type="entry name" value="BamA/TamA_POTRA"/>
</dbReference>
<dbReference type="OrthoDB" id="9776356at2"/>
<evidence type="ECO:0000259" key="8">
    <source>
        <dbReference type="Pfam" id="PF08479"/>
    </source>
</evidence>
<dbReference type="AlphaFoldDB" id="A0A0A1ZY38"/>
<keyword evidence="5" id="KW-0998">Cell outer membrane</keyword>
<accession>A0A0A1ZY38</accession>
<dbReference type="RefSeq" id="WP_032513141.1">
    <property type="nucleotide sequence ID" value="NZ_JNAJ01000004.1"/>
</dbReference>
<dbReference type="InterPro" id="IPR000184">
    <property type="entry name" value="Bac_surfAg_D15"/>
</dbReference>
<feature type="domain" description="Polypeptide-transport-associated ShlB-type" evidence="8">
    <location>
        <begin position="159"/>
        <end position="233"/>
    </location>
</feature>
<dbReference type="GO" id="GO:0019867">
    <property type="term" value="C:outer membrane"/>
    <property type="evidence" value="ECO:0007669"/>
    <property type="project" value="InterPro"/>
</dbReference>
<keyword evidence="2" id="KW-0812">Transmembrane</keyword>
<keyword evidence="4" id="KW-0472">Membrane</keyword>
<evidence type="ECO:0000256" key="5">
    <source>
        <dbReference type="ARBA" id="ARBA00023237"/>
    </source>
</evidence>
<evidence type="ECO:0000256" key="2">
    <source>
        <dbReference type="ARBA" id="ARBA00022692"/>
    </source>
</evidence>
<gene>
    <name evidence="9" type="ORF">EU93_0365</name>
</gene>
<comment type="caution">
    <text evidence="9">The sequence shown here is derived from an EMBL/GenBank/DDBJ whole genome shotgun (WGS) entry which is preliminary data.</text>
</comment>
<keyword evidence="3" id="KW-0732">Signal</keyword>
<dbReference type="Gene3D" id="3.10.20.310">
    <property type="entry name" value="membrane protein fhac"/>
    <property type="match status" value="3"/>
</dbReference>
<reference evidence="10" key="1">
    <citation type="journal article" date="2014" name="Sci. Data">
        <title>Genomes of diverse isolates of the marine cyanobacterium Prochlorococcus.</title>
        <authorList>
            <person name="Biller S."/>
            <person name="Berube P."/>
            <person name="Thompson J."/>
            <person name="Kelly L."/>
            <person name="Roggensack S."/>
            <person name="Awad L."/>
            <person name="Roache-Johnson K."/>
            <person name="Ding H."/>
            <person name="Giovannoni S.J."/>
            <person name="Moore L.R."/>
            <person name="Chisholm S.W."/>
        </authorList>
    </citation>
    <scope>NUCLEOTIDE SEQUENCE [LARGE SCALE GENOMIC DNA]</scope>
</reference>
<dbReference type="PANTHER" id="PTHR12815:SF47">
    <property type="entry name" value="TRANSLOCATION AND ASSEMBLY MODULE SUBUNIT TAMA"/>
    <property type="match status" value="1"/>
</dbReference>
<dbReference type="Pfam" id="PF08479">
    <property type="entry name" value="POTRA_2"/>
    <property type="match status" value="1"/>
</dbReference>